<reference evidence="10" key="2">
    <citation type="submission" date="2020-09" db="EMBL/GenBank/DDBJ databases">
        <authorList>
            <person name="Sun Q."/>
            <person name="Zhou Y."/>
        </authorList>
    </citation>
    <scope>NUCLEOTIDE SEQUENCE</scope>
    <source>
        <strain evidence="10">CGMCC 1.14988</strain>
    </source>
</reference>
<evidence type="ECO:0000256" key="3">
    <source>
        <dbReference type="ARBA" id="ARBA00022670"/>
    </source>
</evidence>
<dbReference type="GO" id="GO:0010498">
    <property type="term" value="P:proteasomal protein catabolic process"/>
    <property type="evidence" value="ECO:0007669"/>
    <property type="project" value="UniProtKB-UniRule"/>
</dbReference>
<dbReference type="Pfam" id="PF00227">
    <property type="entry name" value="Proteasome"/>
    <property type="match status" value="1"/>
</dbReference>
<dbReference type="PANTHER" id="PTHR32194">
    <property type="entry name" value="METALLOPROTEASE TLDD"/>
    <property type="match status" value="1"/>
</dbReference>
<dbReference type="RefSeq" id="WP_205745178.1">
    <property type="nucleotide sequence ID" value="NZ_BMHA01000003.1"/>
</dbReference>
<keyword evidence="3" id="KW-0645">Protease</keyword>
<evidence type="ECO:0000256" key="1">
    <source>
        <dbReference type="ARBA" id="ARBA00001198"/>
    </source>
</evidence>
<dbReference type="SUPFAM" id="SSF56235">
    <property type="entry name" value="N-terminal nucleophile aminohydrolases (Ntn hydrolases)"/>
    <property type="match status" value="1"/>
</dbReference>
<dbReference type="InterPro" id="IPR022483">
    <property type="entry name" value="PSB_actinobac"/>
</dbReference>
<keyword evidence="2" id="KW-0963">Cytoplasm</keyword>
<keyword evidence="7 10" id="KW-0647">Proteasome</keyword>
<evidence type="ECO:0000256" key="6">
    <source>
        <dbReference type="ARBA" id="ARBA00022813"/>
    </source>
</evidence>
<protein>
    <recommendedName>
        <fullName evidence="9">Proteasome subunit beta</fullName>
        <ecNumber evidence="9">3.4.25.1</ecNumber>
    </recommendedName>
</protein>
<dbReference type="InterPro" id="IPR001353">
    <property type="entry name" value="Proteasome_sua/b"/>
</dbReference>
<keyword evidence="4" id="KW-0888">Threonine protease</keyword>
<dbReference type="Proteomes" id="UP000650511">
    <property type="component" value="Unassembled WGS sequence"/>
</dbReference>
<evidence type="ECO:0000256" key="9">
    <source>
        <dbReference type="NCBIfam" id="TIGR03690"/>
    </source>
</evidence>
<name>A0A8J3A6N4_9ACTN</name>
<evidence type="ECO:0000256" key="8">
    <source>
        <dbReference type="ARBA" id="ARBA00023145"/>
    </source>
</evidence>
<keyword evidence="8" id="KW-0865">Zymogen</keyword>
<comment type="caution">
    <text evidence="10">The sequence shown here is derived from an EMBL/GenBank/DDBJ whole genome shotgun (WGS) entry which is preliminary data.</text>
</comment>
<dbReference type="AlphaFoldDB" id="A0A8J3A6N4"/>
<accession>A0A8J3A6N4</accession>
<dbReference type="GO" id="GO:0004298">
    <property type="term" value="F:threonine-type endopeptidase activity"/>
    <property type="evidence" value="ECO:0007669"/>
    <property type="project" value="UniProtKB-UniRule"/>
</dbReference>
<dbReference type="CDD" id="cd01906">
    <property type="entry name" value="proteasome_protease_HslV"/>
    <property type="match status" value="1"/>
</dbReference>
<evidence type="ECO:0000256" key="2">
    <source>
        <dbReference type="ARBA" id="ARBA00022490"/>
    </source>
</evidence>
<comment type="catalytic activity">
    <reaction evidence="1">
        <text>Cleavage of peptide bonds with very broad specificity.</text>
        <dbReference type="EC" id="3.4.25.1"/>
    </reaction>
</comment>
<dbReference type="NCBIfam" id="TIGR03690">
    <property type="entry name" value="20S_bact_beta"/>
    <property type="match status" value="1"/>
</dbReference>
<dbReference type="PROSITE" id="PS51476">
    <property type="entry name" value="PROTEASOME_BETA_2"/>
    <property type="match status" value="1"/>
</dbReference>
<evidence type="ECO:0000313" key="10">
    <source>
        <dbReference type="EMBL" id="GGI04679.1"/>
    </source>
</evidence>
<evidence type="ECO:0000256" key="7">
    <source>
        <dbReference type="ARBA" id="ARBA00022942"/>
    </source>
</evidence>
<evidence type="ECO:0000256" key="4">
    <source>
        <dbReference type="ARBA" id="ARBA00022698"/>
    </source>
</evidence>
<dbReference type="PANTHER" id="PTHR32194:SF0">
    <property type="entry name" value="ATP-DEPENDENT PROTEASE SUBUNIT HSLV"/>
    <property type="match status" value="1"/>
</dbReference>
<dbReference type="Gene3D" id="3.60.20.10">
    <property type="entry name" value="Glutamine Phosphoribosylpyrophosphate, subunit 1, domain 1"/>
    <property type="match status" value="1"/>
</dbReference>
<dbReference type="GO" id="GO:0005737">
    <property type="term" value="C:cytoplasm"/>
    <property type="evidence" value="ECO:0007669"/>
    <property type="project" value="TreeGrafter"/>
</dbReference>
<keyword evidence="6" id="KW-0068">Autocatalytic cleavage</keyword>
<dbReference type="EMBL" id="BMHA01000003">
    <property type="protein sequence ID" value="GGI04679.1"/>
    <property type="molecule type" value="Genomic_DNA"/>
</dbReference>
<dbReference type="EC" id="3.4.25.1" evidence="9"/>
<dbReference type="GO" id="GO:0005839">
    <property type="term" value="C:proteasome core complex"/>
    <property type="evidence" value="ECO:0007669"/>
    <property type="project" value="UniProtKB-UniRule"/>
</dbReference>
<reference evidence="10" key="1">
    <citation type="journal article" date="2014" name="Int. J. Syst. Evol. Microbiol.">
        <title>Complete genome sequence of Corynebacterium casei LMG S-19264T (=DSM 44701T), isolated from a smear-ripened cheese.</title>
        <authorList>
            <consortium name="US DOE Joint Genome Institute (JGI-PGF)"/>
            <person name="Walter F."/>
            <person name="Albersmeier A."/>
            <person name="Kalinowski J."/>
            <person name="Ruckert C."/>
        </authorList>
    </citation>
    <scope>NUCLEOTIDE SEQUENCE</scope>
    <source>
        <strain evidence="10">CGMCC 1.14988</strain>
    </source>
</reference>
<proteinExistence type="predicted"/>
<dbReference type="InterPro" id="IPR023333">
    <property type="entry name" value="Proteasome_suB-type"/>
</dbReference>
<keyword evidence="11" id="KW-1185">Reference proteome</keyword>
<keyword evidence="5" id="KW-0378">Hydrolase</keyword>
<dbReference type="InterPro" id="IPR029055">
    <property type="entry name" value="Ntn_hydrolases_N"/>
</dbReference>
<gene>
    <name evidence="10" type="primary">prcB</name>
    <name evidence="10" type="ORF">GCM10011354_10300</name>
</gene>
<sequence>MTFRAEELLAGLPSPFDARSSSFFETLRRQAPDAVPPVFAGGPMAEELRGRLVDGTTVLAVRAADGVVIAGDRRATAGNLISRGDMRKIFPADDWSAVGISGTAGPAMELARIFATELEHYEKVEGDPLSLEGKSNKLAGLVRAHLPMAMQGLIVVPLFAGVDPRTGEGRIYEYDPVGGRYRATSHAATGSGSLAARATLKRLVTAGSDLRTAASVAVEALFDAAEEDSATGGPDLIRSIYPIVASIDAEGYRELTDEQVAAHVEDTVERRRNR</sequence>
<evidence type="ECO:0000313" key="11">
    <source>
        <dbReference type="Proteomes" id="UP000650511"/>
    </source>
</evidence>
<organism evidence="10 11">
    <name type="scientific">Egicoccus halophilus</name>
    <dbReference type="NCBI Taxonomy" id="1670830"/>
    <lineage>
        <taxon>Bacteria</taxon>
        <taxon>Bacillati</taxon>
        <taxon>Actinomycetota</taxon>
        <taxon>Nitriliruptoria</taxon>
        <taxon>Egicoccales</taxon>
        <taxon>Egicoccaceae</taxon>
        <taxon>Egicoccus</taxon>
    </lineage>
</organism>
<evidence type="ECO:0000256" key="5">
    <source>
        <dbReference type="ARBA" id="ARBA00022801"/>
    </source>
</evidence>